<reference evidence="3 4" key="1">
    <citation type="journal article" date="2008" name="BMC Genomics">
        <title>The missing link: Bordetella petrii is endowed with both the metabolic versatility of environmental bacteria and virulence traits of pathogenic Bordetellae.</title>
        <authorList>
            <person name="Gross R."/>
            <person name="Guzman C.A."/>
            <person name="Sebaihia M."/>
            <person name="Martins Dos Santos V.A."/>
            <person name="Pieper D.H."/>
            <person name="Koebnik R."/>
            <person name="Lechner M."/>
            <person name="Bartels D."/>
            <person name="Buhrmester J."/>
            <person name="Choudhuri J.V."/>
            <person name="Ebensen T."/>
            <person name="Gaigalat L."/>
            <person name="Herrmann S."/>
            <person name="Khachane A.N."/>
            <person name="Larisch C."/>
            <person name="Link S."/>
            <person name="Linke B."/>
            <person name="Meyer F."/>
            <person name="Mormann S."/>
            <person name="Nakunst D."/>
            <person name="Rueckert C."/>
            <person name="Schneiker-Bekel S."/>
            <person name="Schulze K."/>
            <person name="Vorhoelter F.J."/>
            <person name="Yevsa T."/>
            <person name="Engle J.T."/>
            <person name="Goldman W.E."/>
            <person name="Puehler A."/>
            <person name="Goebel U.B."/>
            <person name="Goesmann A."/>
            <person name="Bloecker H."/>
            <person name="Kaiser O."/>
            <person name="Martinez-Arias R."/>
        </authorList>
    </citation>
    <scope>NUCLEOTIDE SEQUENCE [LARGE SCALE GENOMIC DNA]</scope>
    <source>
        <strain evidence="4">ATCC BAA-461 / DSM 12804 / CCUG 43448 / CIP 107267 / Se-1111R</strain>
    </source>
</reference>
<feature type="domain" description="GST C-terminal" evidence="2">
    <location>
        <begin position="138"/>
        <end position="258"/>
    </location>
</feature>
<keyword evidence="4" id="KW-1185">Reference proteome</keyword>
<gene>
    <name evidence="3" type="ordered locus">Bpet2725</name>
</gene>
<dbReference type="InterPro" id="IPR040079">
    <property type="entry name" value="Glutathione_S-Trfase"/>
</dbReference>
<dbReference type="CDD" id="cd03205">
    <property type="entry name" value="GST_C_6"/>
    <property type="match status" value="1"/>
</dbReference>
<evidence type="ECO:0000259" key="1">
    <source>
        <dbReference type="PROSITE" id="PS50404"/>
    </source>
</evidence>
<evidence type="ECO:0000259" key="2">
    <source>
        <dbReference type="PROSITE" id="PS50405"/>
    </source>
</evidence>
<dbReference type="GO" id="GO:0006749">
    <property type="term" value="P:glutathione metabolic process"/>
    <property type="evidence" value="ECO:0007669"/>
    <property type="project" value="TreeGrafter"/>
</dbReference>
<dbReference type="GO" id="GO:0006559">
    <property type="term" value="P:L-phenylalanine catabolic process"/>
    <property type="evidence" value="ECO:0007669"/>
    <property type="project" value="TreeGrafter"/>
</dbReference>
<proteinExistence type="predicted"/>
<dbReference type="CDD" id="cd03049">
    <property type="entry name" value="GST_N_3"/>
    <property type="match status" value="1"/>
</dbReference>
<dbReference type="PROSITE" id="PS50404">
    <property type="entry name" value="GST_NTER"/>
    <property type="match status" value="1"/>
</dbReference>
<dbReference type="Gene3D" id="1.20.1050.10">
    <property type="match status" value="1"/>
</dbReference>
<dbReference type="EMBL" id="AM902716">
    <property type="protein sequence ID" value="CAP43066.1"/>
    <property type="molecule type" value="Genomic_DNA"/>
</dbReference>
<dbReference type="GO" id="GO:0004364">
    <property type="term" value="F:glutathione transferase activity"/>
    <property type="evidence" value="ECO:0007669"/>
    <property type="project" value="UniProtKB-EC"/>
</dbReference>
<dbReference type="PROSITE" id="PS50405">
    <property type="entry name" value="GST_CTER"/>
    <property type="match status" value="1"/>
</dbReference>
<dbReference type="AlphaFoldDB" id="A9IQJ8"/>
<dbReference type="Gene3D" id="3.40.30.10">
    <property type="entry name" value="Glutaredoxin"/>
    <property type="match status" value="1"/>
</dbReference>
<dbReference type="Pfam" id="PF13410">
    <property type="entry name" value="GST_C_2"/>
    <property type="match status" value="1"/>
</dbReference>
<evidence type="ECO:0000313" key="3">
    <source>
        <dbReference type="EMBL" id="CAP43066.1"/>
    </source>
</evidence>
<dbReference type="InterPro" id="IPR004045">
    <property type="entry name" value="Glutathione_S-Trfase_N"/>
</dbReference>
<dbReference type="PANTHER" id="PTHR42673">
    <property type="entry name" value="MALEYLACETOACETATE ISOMERASE"/>
    <property type="match status" value="1"/>
</dbReference>
<dbReference type="SUPFAM" id="SSF52833">
    <property type="entry name" value="Thioredoxin-like"/>
    <property type="match status" value="1"/>
</dbReference>
<dbReference type="KEGG" id="bpt:Bpet2725"/>
<protein>
    <submittedName>
        <fullName evidence="3">Glutathione S-transferase protein</fullName>
        <ecNumber evidence="3">2.5.1.18</ecNumber>
    </submittedName>
</protein>
<keyword evidence="3" id="KW-0808">Transferase</keyword>
<dbReference type="STRING" id="94624.Bpet2725"/>
<dbReference type="Proteomes" id="UP000001225">
    <property type="component" value="Chromosome"/>
</dbReference>
<sequence length="258" mass="28472">MAGDEKEGSRKAGADFITRPDVTMAQKALLNGNFAFLNLSLLLYCGRFPTSLVASMKLIGSLTSPYVRKVRVVMAEKKLDYQLELENVWSPDTQIQAYNPLGKVPCLVMEDGGALFDSRVIVEYLDTLSPVARLIPQPGRERAAVKCWEAIADGVLDACVIIVKENQRPEAQRSADWIERQYRKIHAGLEAMNTSLGEQAHCMGVNYSLADIAVGCALGYLDLRFASLNWRAGHPNLARHYEKLSARQSFIDSAPPAA</sequence>
<dbReference type="NCBIfam" id="NF007682">
    <property type="entry name" value="PRK10357.1"/>
    <property type="match status" value="1"/>
</dbReference>
<dbReference type="InterPro" id="IPR036249">
    <property type="entry name" value="Thioredoxin-like_sf"/>
</dbReference>
<dbReference type="GO" id="GO:0016034">
    <property type="term" value="F:maleylacetoacetate isomerase activity"/>
    <property type="evidence" value="ECO:0007669"/>
    <property type="project" value="TreeGrafter"/>
</dbReference>
<dbReference type="SFLD" id="SFLDS00019">
    <property type="entry name" value="Glutathione_Transferase_(cytos"/>
    <property type="match status" value="1"/>
</dbReference>
<feature type="domain" description="GST N-terminal" evidence="1">
    <location>
        <begin position="54"/>
        <end position="133"/>
    </location>
</feature>
<dbReference type="InterPro" id="IPR010987">
    <property type="entry name" value="Glutathione-S-Trfase_C-like"/>
</dbReference>
<organism evidence="3 4">
    <name type="scientific">Bordetella petrii (strain ATCC BAA-461 / DSM 12804 / CCUG 43448 / CIP 107267 / Se-1111R)</name>
    <dbReference type="NCBI Taxonomy" id="340100"/>
    <lineage>
        <taxon>Bacteria</taxon>
        <taxon>Pseudomonadati</taxon>
        <taxon>Pseudomonadota</taxon>
        <taxon>Betaproteobacteria</taxon>
        <taxon>Burkholderiales</taxon>
        <taxon>Alcaligenaceae</taxon>
        <taxon>Bordetella</taxon>
    </lineage>
</organism>
<accession>A9IQJ8</accession>
<dbReference type="Pfam" id="PF13409">
    <property type="entry name" value="GST_N_2"/>
    <property type="match status" value="1"/>
</dbReference>
<dbReference type="eggNOG" id="COG0625">
    <property type="taxonomic scope" value="Bacteria"/>
</dbReference>
<dbReference type="PANTHER" id="PTHR42673:SF4">
    <property type="entry name" value="MALEYLACETOACETATE ISOMERASE"/>
    <property type="match status" value="1"/>
</dbReference>
<dbReference type="InterPro" id="IPR036282">
    <property type="entry name" value="Glutathione-S-Trfase_C_sf"/>
</dbReference>
<dbReference type="SUPFAM" id="SSF47616">
    <property type="entry name" value="GST C-terminal domain-like"/>
    <property type="match status" value="1"/>
</dbReference>
<evidence type="ECO:0000313" key="4">
    <source>
        <dbReference type="Proteomes" id="UP000001225"/>
    </source>
</evidence>
<name>A9IQJ8_BORPD</name>
<dbReference type="EC" id="2.5.1.18" evidence="3"/>